<reference evidence="1 2" key="1">
    <citation type="submission" date="2009-07" db="EMBL/GenBank/DDBJ databases">
        <authorList>
            <person name="Madupu R."/>
            <person name="Sebastian Y."/>
            <person name="Durkin A.S."/>
            <person name="Torralba M."/>
            <person name="Methe B."/>
            <person name="Sutton G.G."/>
            <person name="Strausberg R.L."/>
            <person name="Nelson K.E."/>
        </authorList>
    </citation>
    <scope>NUCLEOTIDE SEQUENCE [LARGE SCALE GENOMIC DNA]</scope>
    <source>
        <strain evidence="1 2">RM3268</strain>
    </source>
</reference>
<accession>C8PGL1</accession>
<dbReference type="EMBL" id="ACYG01000019">
    <property type="protein sequence ID" value="EEV18249.1"/>
    <property type="molecule type" value="Genomic_DNA"/>
</dbReference>
<protein>
    <submittedName>
        <fullName evidence="1">Uncharacterized protein</fullName>
    </submittedName>
</protein>
<dbReference type="AlphaFoldDB" id="C8PGL1"/>
<gene>
    <name evidence="1" type="ORF">CAMGR0001_1006</name>
</gene>
<name>C8PGL1_9BACT</name>
<evidence type="ECO:0000313" key="2">
    <source>
        <dbReference type="Proteomes" id="UP000005709"/>
    </source>
</evidence>
<keyword evidence="2" id="KW-1185">Reference proteome</keyword>
<evidence type="ECO:0000313" key="1">
    <source>
        <dbReference type="EMBL" id="EEV18249.1"/>
    </source>
</evidence>
<comment type="caution">
    <text evidence="1">The sequence shown here is derived from an EMBL/GenBank/DDBJ whole genome shotgun (WGS) entry which is preliminary data.</text>
</comment>
<organism evidence="1 2">
    <name type="scientific">Campylobacter gracilis RM3268</name>
    <dbReference type="NCBI Taxonomy" id="553220"/>
    <lineage>
        <taxon>Bacteria</taxon>
        <taxon>Pseudomonadati</taxon>
        <taxon>Campylobacterota</taxon>
        <taxon>Epsilonproteobacteria</taxon>
        <taxon>Campylobacterales</taxon>
        <taxon>Campylobacteraceae</taxon>
        <taxon>Campylobacter</taxon>
    </lineage>
</organism>
<dbReference type="Proteomes" id="UP000005709">
    <property type="component" value="Unassembled WGS sequence"/>
</dbReference>
<sequence length="43" mass="4825">MDRILLCLSAKILGFRAGGESFCFACSVNFDFCVADKFYSHKI</sequence>
<proteinExistence type="predicted"/>